<dbReference type="Pfam" id="PF02518">
    <property type="entry name" value="HATPase_c"/>
    <property type="match status" value="1"/>
</dbReference>
<feature type="transmembrane region" description="Helical" evidence="12">
    <location>
        <begin position="28"/>
        <end position="47"/>
    </location>
</feature>
<evidence type="ECO:0000259" key="13">
    <source>
        <dbReference type="PROSITE" id="PS50109"/>
    </source>
</evidence>
<evidence type="ECO:0000256" key="7">
    <source>
        <dbReference type="ARBA" id="ARBA00022692"/>
    </source>
</evidence>
<evidence type="ECO:0000256" key="2">
    <source>
        <dbReference type="ARBA" id="ARBA00004651"/>
    </source>
</evidence>
<accession>A0A844SD02</accession>
<dbReference type="EC" id="2.7.13.3" evidence="3"/>
<dbReference type="SUPFAM" id="SSF158472">
    <property type="entry name" value="HAMP domain-like"/>
    <property type="match status" value="1"/>
</dbReference>
<dbReference type="InterPro" id="IPR003660">
    <property type="entry name" value="HAMP_dom"/>
</dbReference>
<dbReference type="SUPFAM" id="SSF47384">
    <property type="entry name" value="Homodimeric domain of signal transducing histidine kinase"/>
    <property type="match status" value="1"/>
</dbReference>
<organism evidence="15 16">
    <name type="scientific">Bradyrhizobium pachyrhizi</name>
    <dbReference type="NCBI Taxonomy" id="280333"/>
    <lineage>
        <taxon>Bacteria</taxon>
        <taxon>Pseudomonadati</taxon>
        <taxon>Pseudomonadota</taxon>
        <taxon>Alphaproteobacteria</taxon>
        <taxon>Hyphomicrobiales</taxon>
        <taxon>Nitrobacteraceae</taxon>
        <taxon>Bradyrhizobium</taxon>
    </lineage>
</organism>
<evidence type="ECO:0000256" key="1">
    <source>
        <dbReference type="ARBA" id="ARBA00000085"/>
    </source>
</evidence>
<dbReference type="SMART" id="SM00387">
    <property type="entry name" value="HATPase_c"/>
    <property type="match status" value="1"/>
</dbReference>
<evidence type="ECO:0000256" key="6">
    <source>
        <dbReference type="ARBA" id="ARBA00022679"/>
    </source>
</evidence>
<dbReference type="EMBL" id="WQNF01000004">
    <property type="protein sequence ID" value="MVT64918.1"/>
    <property type="molecule type" value="Genomic_DNA"/>
</dbReference>
<dbReference type="Pfam" id="PF00672">
    <property type="entry name" value="HAMP"/>
    <property type="match status" value="1"/>
</dbReference>
<evidence type="ECO:0000256" key="3">
    <source>
        <dbReference type="ARBA" id="ARBA00012438"/>
    </source>
</evidence>
<dbReference type="InterPro" id="IPR003594">
    <property type="entry name" value="HATPase_dom"/>
</dbReference>
<evidence type="ECO:0000313" key="16">
    <source>
        <dbReference type="Proteomes" id="UP000436468"/>
    </source>
</evidence>
<dbReference type="Proteomes" id="UP000436468">
    <property type="component" value="Unassembled WGS sequence"/>
</dbReference>
<evidence type="ECO:0000259" key="14">
    <source>
        <dbReference type="PROSITE" id="PS50885"/>
    </source>
</evidence>
<dbReference type="InterPro" id="IPR036890">
    <property type="entry name" value="HATPase_C_sf"/>
</dbReference>
<dbReference type="InterPro" id="IPR036097">
    <property type="entry name" value="HisK_dim/P_sf"/>
</dbReference>
<dbReference type="InterPro" id="IPR005467">
    <property type="entry name" value="His_kinase_dom"/>
</dbReference>
<dbReference type="Pfam" id="PF00512">
    <property type="entry name" value="HisKA"/>
    <property type="match status" value="1"/>
</dbReference>
<keyword evidence="5" id="KW-0597">Phosphoprotein</keyword>
<dbReference type="GO" id="GO:0000155">
    <property type="term" value="F:phosphorelay sensor kinase activity"/>
    <property type="evidence" value="ECO:0007669"/>
    <property type="project" value="InterPro"/>
</dbReference>
<dbReference type="PANTHER" id="PTHR43065:SF22">
    <property type="entry name" value="HISTIDINE KINASE"/>
    <property type="match status" value="1"/>
</dbReference>
<keyword evidence="11" id="KW-0175">Coiled coil</keyword>
<dbReference type="SUPFAM" id="SSF103190">
    <property type="entry name" value="Sensory domain-like"/>
    <property type="match status" value="1"/>
</dbReference>
<dbReference type="PROSITE" id="PS50885">
    <property type="entry name" value="HAMP"/>
    <property type="match status" value="1"/>
</dbReference>
<dbReference type="Gene3D" id="6.10.340.10">
    <property type="match status" value="1"/>
</dbReference>
<dbReference type="Pfam" id="PF17202">
    <property type="entry name" value="sCache_3_3"/>
    <property type="match status" value="1"/>
</dbReference>
<evidence type="ECO:0000256" key="12">
    <source>
        <dbReference type="SAM" id="Phobius"/>
    </source>
</evidence>
<sequence>MRKLAALISVFALHGATSVRYRLLAMALLPMLVILPILLGISIYRWNAKFDAVLTSKVHDDLTIARQYLGRIFENTEGELTSSVNSARFQSIVQTQGYQDGILNAYLKDIAQAQRLDFLYIVADDGSLVASEFEMASIPRRNWPVVSAALEGRAQTAIDVFGSAELAAISPDLAKRAQIDIIATPASAPTARTQESRGLVLQSATPVPLPIGRKAALVGGILLNQNLAFVDTINDLIFHGSGLPEGSRGTVTLFLDDVRISTNVRMFEGQRAIGTRVSAEVRDAVLDRGQTWLDSAFVVNDWYISAYEPIRDSYNHRIGMLYAGYLRQPFTEAKRSTVLEIALAFIVAVALTVPLFLKWAASIFRPLERMTTTISKVESGELDARTGPVVGRDEIEQVAVHLDRLLDQIHERDTQLRQWNQELNQRVEERTNKLVHANQQLEATTKQLIMSEKLAAIGEITAGVAHEINNPIAVMQGNLEIIRDMMGSKADEAKTEFRLIDEQMHRVSEIVTRLLQFAKPQEYAGFTDQYDAAVVVTDTLPLVQHLLNKTTINVDTEYHASRLISMNRTELQQVLVNLLVNAIHAMSGGGRLTIRTFDRNEGRRRGVVIDVTDTGGGMTPDVMQRIFDPFFTTKRREGTGLGLSISQMLVTRQGGKISVESEPGKGTTFTVWLPAED</sequence>
<evidence type="ECO:0000256" key="9">
    <source>
        <dbReference type="ARBA" id="ARBA00022989"/>
    </source>
</evidence>
<dbReference type="InterPro" id="IPR004358">
    <property type="entry name" value="Sig_transdc_His_kin-like_C"/>
</dbReference>
<dbReference type="SMART" id="SM00304">
    <property type="entry name" value="HAMP"/>
    <property type="match status" value="1"/>
</dbReference>
<dbReference type="InterPro" id="IPR029151">
    <property type="entry name" value="Sensor-like_sf"/>
</dbReference>
<feature type="coiled-coil region" evidence="11">
    <location>
        <begin position="402"/>
        <end position="447"/>
    </location>
</feature>
<keyword evidence="9 12" id="KW-1133">Transmembrane helix</keyword>
<evidence type="ECO:0000256" key="10">
    <source>
        <dbReference type="ARBA" id="ARBA00023136"/>
    </source>
</evidence>
<evidence type="ECO:0000256" key="5">
    <source>
        <dbReference type="ARBA" id="ARBA00022553"/>
    </source>
</evidence>
<comment type="subcellular location">
    <subcellularLocation>
        <location evidence="2">Cell membrane</location>
        <topology evidence="2">Multi-pass membrane protein</topology>
    </subcellularLocation>
</comment>
<feature type="domain" description="HAMP" evidence="14">
    <location>
        <begin position="361"/>
        <end position="414"/>
    </location>
</feature>
<dbReference type="InterPro" id="IPR033463">
    <property type="entry name" value="sCache_3"/>
</dbReference>
<evidence type="ECO:0000256" key="8">
    <source>
        <dbReference type="ARBA" id="ARBA00022777"/>
    </source>
</evidence>
<evidence type="ECO:0000256" key="11">
    <source>
        <dbReference type="SAM" id="Coils"/>
    </source>
</evidence>
<keyword evidence="7 12" id="KW-0812">Transmembrane</keyword>
<comment type="catalytic activity">
    <reaction evidence="1">
        <text>ATP + protein L-histidine = ADP + protein N-phospho-L-histidine.</text>
        <dbReference type="EC" id="2.7.13.3"/>
    </reaction>
</comment>
<feature type="domain" description="Histidine kinase" evidence="13">
    <location>
        <begin position="463"/>
        <end position="677"/>
    </location>
</feature>
<dbReference type="PRINTS" id="PR00344">
    <property type="entry name" value="BCTRLSENSOR"/>
</dbReference>
<evidence type="ECO:0000256" key="4">
    <source>
        <dbReference type="ARBA" id="ARBA00022475"/>
    </source>
</evidence>
<dbReference type="PROSITE" id="PS50109">
    <property type="entry name" value="HIS_KIN"/>
    <property type="match status" value="1"/>
</dbReference>
<protein>
    <recommendedName>
        <fullName evidence="3">histidine kinase</fullName>
        <ecNumber evidence="3">2.7.13.3</ecNumber>
    </recommendedName>
</protein>
<dbReference type="SUPFAM" id="SSF55874">
    <property type="entry name" value="ATPase domain of HSP90 chaperone/DNA topoisomerase II/histidine kinase"/>
    <property type="match status" value="1"/>
</dbReference>
<dbReference type="Gene3D" id="1.10.287.130">
    <property type="match status" value="1"/>
</dbReference>
<keyword evidence="10 12" id="KW-0472">Membrane</keyword>
<dbReference type="CDD" id="cd00082">
    <property type="entry name" value="HisKA"/>
    <property type="match status" value="1"/>
</dbReference>
<keyword evidence="16" id="KW-1185">Reference proteome</keyword>
<dbReference type="SMART" id="SM00388">
    <property type="entry name" value="HisKA"/>
    <property type="match status" value="1"/>
</dbReference>
<name>A0A844SD02_9BRAD</name>
<dbReference type="GO" id="GO:0005886">
    <property type="term" value="C:plasma membrane"/>
    <property type="evidence" value="ECO:0007669"/>
    <property type="project" value="UniProtKB-SubCell"/>
</dbReference>
<keyword evidence="4" id="KW-1003">Cell membrane</keyword>
<keyword evidence="8" id="KW-0418">Kinase</keyword>
<gene>
    <name evidence="15" type="ORF">GPL21_07335</name>
</gene>
<keyword evidence="6" id="KW-0808">Transferase</keyword>
<dbReference type="RefSeq" id="WP_157342193.1">
    <property type="nucleotide sequence ID" value="NZ_WQNF01000004.1"/>
</dbReference>
<reference evidence="15 16" key="1">
    <citation type="submission" date="2019-12" db="EMBL/GenBank/DDBJ databases">
        <title>Draft genome sequences Bradyrhizobium cajani AMBPC1010, Bradyrhizobium pachyrhizi AMBPC1040 and Bradyrhizobium yuanmingense ALSPC3051, three plant growth promoting strains isolated from nodules of Cajanus cajan L. in Dominican Republic.</title>
        <authorList>
            <person name="Flores-Felix J.D."/>
            <person name="Araujo J."/>
            <person name="Diaz-Alcantara C."/>
            <person name="Gonzalez-Andres F."/>
            <person name="Velazquez E."/>
        </authorList>
    </citation>
    <scope>NUCLEOTIDE SEQUENCE [LARGE SCALE GENOMIC DNA]</scope>
    <source>
        <strain evidence="15 16">1040</strain>
    </source>
</reference>
<dbReference type="InterPro" id="IPR003661">
    <property type="entry name" value="HisK_dim/P_dom"/>
</dbReference>
<comment type="caution">
    <text evidence="15">The sequence shown here is derived from an EMBL/GenBank/DDBJ whole genome shotgun (WGS) entry which is preliminary data.</text>
</comment>
<proteinExistence type="predicted"/>
<dbReference type="PANTHER" id="PTHR43065">
    <property type="entry name" value="SENSOR HISTIDINE KINASE"/>
    <property type="match status" value="1"/>
</dbReference>
<dbReference type="Gene3D" id="3.30.565.10">
    <property type="entry name" value="Histidine kinase-like ATPase, C-terminal domain"/>
    <property type="match status" value="1"/>
</dbReference>
<dbReference type="CDD" id="cd06225">
    <property type="entry name" value="HAMP"/>
    <property type="match status" value="1"/>
</dbReference>
<dbReference type="AlphaFoldDB" id="A0A844SD02"/>
<evidence type="ECO:0000313" key="15">
    <source>
        <dbReference type="EMBL" id="MVT64918.1"/>
    </source>
</evidence>